<comment type="subcellular location">
    <subcellularLocation>
        <location evidence="1">Membrane</location>
        <topology evidence="1">Multi-pass membrane protein</topology>
    </subcellularLocation>
</comment>
<sequence length="552" mass="59212">MSTNATAPAPLESGKSAATITNPGKTGGINNNEDAFDLKAGTAVRLEDGEPPLDDSYGELPQGRQLGLVSATFLIVNRIVGTGVFATTSTILAQSGSVGMSLIYWAIGAAIAVTGYLVYAEFASVFPRNGGELNYLQHIYKRPKYFVAAIYGAQALLLGQAAGNAYTAGRYLIRAGGAESEWGARSIGVGVLLTALIVHGSLLKWGLRFQNVAGTLKLAILVLIAVTGFAALGGHTKLDVQPDNFSNAFEGTRSDTYGIVNCIYNAVWSYVGYSNLMYGLGEVRNPVRTLRIAGPLALLIVSTLYMLVQIAYFAAVPRDQVAGSTQIIAALFFQNMFGSSSAKVLCVFVAISAIANVFSVVFSQGRLNQALGRDGVVPFSKILASNRPFKSPLAGLAWHVIVTLVILLAPPAGDAYSFVLNLSSYPLNVVNVGVSLGLLTAYLPQSLRPQWAKEWRPPIRATLPAVIFFSLISLFLVIAPWVPPKKAEDAVYDHLWYGIANAVSIGFFLLGAIYWLVWYVILPRFGGYRVVPVQTKLDEGSPVTVFEREKIL</sequence>
<feature type="transmembrane region" description="Helical" evidence="6">
    <location>
        <begin position="425"/>
        <end position="443"/>
    </location>
</feature>
<feature type="transmembrane region" description="Helical" evidence="6">
    <location>
        <begin position="256"/>
        <end position="280"/>
    </location>
</feature>
<reference evidence="7" key="1">
    <citation type="submission" date="2020-05" db="EMBL/GenBank/DDBJ databases">
        <title>Phylogenomic resolution of chytrid fungi.</title>
        <authorList>
            <person name="Stajich J.E."/>
            <person name="Amses K."/>
            <person name="Simmons R."/>
            <person name="Seto K."/>
            <person name="Myers J."/>
            <person name="Bonds A."/>
            <person name="Quandt C.A."/>
            <person name="Barry K."/>
            <person name="Liu P."/>
            <person name="Grigoriev I."/>
            <person name="Longcore J.E."/>
            <person name="James T.Y."/>
        </authorList>
    </citation>
    <scope>NUCLEOTIDE SEQUENCE</scope>
    <source>
        <strain evidence="7">JEL0379</strain>
    </source>
</reference>
<evidence type="ECO:0000256" key="4">
    <source>
        <dbReference type="ARBA" id="ARBA00023136"/>
    </source>
</evidence>
<keyword evidence="3 6" id="KW-1133">Transmembrane helix</keyword>
<evidence type="ECO:0000256" key="2">
    <source>
        <dbReference type="ARBA" id="ARBA00022692"/>
    </source>
</evidence>
<feature type="transmembrane region" description="Helical" evidence="6">
    <location>
        <begin position="393"/>
        <end position="413"/>
    </location>
</feature>
<evidence type="ECO:0000256" key="3">
    <source>
        <dbReference type="ARBA" id="ARBA00022989"/>
    </source>
</evidence>
<keyword evidence="8" id="KW-1185">Reference proteome</keyword>
<dbReference type="InterPro" id="IPR050598">
    <property type="entry name" value="AminoAcid_Transporter"/>
</dbReference>
<feature type="transmembrane region" description="Helical" evidence="6">
    <location>
        <begin position="145"/>
        <end position="162"/>
    </location>
</feature>
<organism evidence="7 8">
    <name type="scientific">Geranomyces variabilis</name>
    <dbReference type="NCBI Taxonomy" id="109894"/>
    <lineage>
        <taxon>Eukaryota</taxon>
        <taxon>Fungi</taxon>
        <taxon>Fungi incertae sedis</taxon>
        <taxon>Chytridiomycota</taxon>
        <taxon>Chytridiomycota incertae sedis</taxon>
        <taxon>Chytridiomycetes</taxon>
        <taxon>Spizellomycetales</taxon>
        <taxon>Powellomycetaceae</taxon>
        <taxon>Geranomyces</taxon>
    </lineage>
</organism>
<dbReference type="AlphaFoldDB" id="A0AAD5XLY4"/>
<keyword evidence="4 6" id="KW-0472">Membrane</keyword>
<dbReference type="PANTHER" id="PTHR11785">
    <property type="entry name" value="AMINO ACID TRANSPORTER"/>
    <property type="match status" value="1"/>
</dbReference>
<proteinExistence type="predicted"/>
<feature type="transmembrane region" description="Helical" evidence="6">
    <location>
        <begin position="182"/>
        <end position="203"/>
    </location>
</feature>
<evidence type="ECO:0000256" key="5">
    <source>
        <dbReference type="SAM" id="MobiDB-lite"/>
    </source>
</evidence>
<evidence type="ECO:0000256" key="1">
    <source>
        <dbReference type="ARBA" id="ARBA00004141"/>
    </source>
</evidence>
<evidence type="ECO:0000256" key="6">
    <source>
        <dbReference type="SAM" id="Phobius"/>
    </source>
</evidence>
<feature type="transmembrane region" description="Helical" evidence="6">
    <location>
        <begin position="66"/>
        <end position="91"/>
    </location>
</feature>
<feature type="transmembrane region" description="Helical" evidence="6">
    <location>
        <begin position="215"/>
        <end position="236"/>
    </location>
</feature>
<feature type="transmembrane region" description="Helical" evidence="6">
    <location>
        <begin position="463"/>
        <end position="483"/>
    </location>
</feature>
<feature type="region of interest" description="Disordered" evidence="5">
    <location>
        <begin position="1"/>
        <end position="33"/>
    </location>
</feature>
<dbReference type="PANTHER" id="PTHR11785:SF498">
    <property type="entry name" value="HIGH-AFFINITY METHIONINE PERMEASE"/>
    <property type="match status" value="1"/>
</dbReference>
<protein>
    <recommendedName>
        <fullName evidence="9">High affinity methionine permease</fullName>
    </recommendedName>
</protein>
<comment type="caution">
    <text evidence="7">The sequence shown here is derived from an EMBL/GenBank/DDBJ whole genome shotgun (WGS) entry which is preliminary data.</text>
</comment>
<dbReference type="Gene3D" id="1.20.1740.10">
    <property type="entry name" value="Amino acid/polyamine transporter I"/>
    <property type="match status" value="1"/>
</dbReference>
<dbReference type="Proteomes" id="UP001212152">
    <property type="component" value="Unassembled WGS sequence"/>
</dbReference>
<evidence type="ECO:0000313" key="7">
    <source>
        <dbReference type="EMBL" id="KAJ3176442.1"/>
    </source>
</evidence>
<dbReference type="InterPro" id="IPR002293">
    <property type="entry name" value="AA/rel_permease1"/>
</dbReference>
<keyword evidence="2 6" id="KW-0812">Transmembrane</keyword>
<dbReference type="GO" id="GO:0016020">
    <property type="term" value="C:membrane"/>
    <property type="evidence" value="ECO:0007669"/>
    <property type="project" value="UniProtKB-SubCell"/>
</dbReference>
<evidence type="ECO:0008006" key="9">
    <source>
        <dbReference type="Google" id="ProtNLM"/>
    </source>
</evidence>
<dbReference type="Pfam" id="PF13520">
    <property type="entry name" value="AA_permease_2"/>
    <property type="match status" value="1"/>
</dbReference>
<feature type="transmembrane region" description="Helical" evidence="6">
    <location>
        <begin position="342"/>
        <end position="363"/>
    </location>
</feature>
<evidence type="ECO:0000313" key="8">
    <source>
        <dbReference type="Proteomes" id="UP001212152"/>
    </source>
</evidence>
<feature type="transmembrane region" description="Helical" evidence="6">
    <location>
        <begin position="292"/>
        <end position="315"/>
    </location>
</feature>
<dbReference type="PIRSF" id="PIRSF006060">
    <property type="entry name" value="AA_transporter"/>
    <property type="match status" value="1"/>
</dbReference>
<accession>A0AAD5XLY4</accession>
<dbReference type="GO" id="GO:0015179">
    <property type="term" value="F:L-amino acid transmembrane transporter activity"/>
    <property type="evidence" value="ECO:0007669"/>
    <property type="project" value="TreeGrafter"/>
</dbReference>
<feature type="compositionally biased region" description="Polar residues" evidence="5">
    <location>
        <begin position="16"/>
        <end position="33"/>
    </location>
</feature>
<dbReference type="EMBL" id="JADGJQ010000041">
    <property type="protein sequence ID" value="KAJ3176442.1"/>
    <property type="molecule type" value="Genomic_DNA"/>
</dbReference>
<gene>
    <name evidence="7" type="ORF">HDU87_005311</name>
</gene>
<feature type="transmembrane region" description="Helical" evidence="6">
    <location>
        <begin position="495"/>
        <end position="521"/>
    </location>
</feature>
<feature type="transmembrane region" description="Helical" evidence="6">
    <location>
        <begin position="103"/>
        <end position="124"/>
    </location>
</feature>
<name>A0AAD5XLY4_9FUNG</name>